<dbReference type="AlphaFoldDB" id="A0A0A0JUM0"/>
<dbReference type="OrthoDB" id="9930824at2"/>
<organism evidence="2 3">
    <name type="scientific">Knoellia aerolata DSM 18566</name>
    <dbReference type="NCBI Taxonomy" id="1385519"/>
    <lineage>
        <taxon>Bacteria</taxon>
        <taxon>Bacillati</taxon>
        <taxon>Actinomycetota</taxon>
        <taxon>Actinomycetes</taxon>
        <taxon>Micrococcales</taxon>
        <taxon>Intrasporangiaceae</taxon>
        <taxon>Knoellia</taxon>
    </lineage>
</organism>
<evidence type="ECO:0000313" key="3">
    <source>
        <dbReference type="Proteomes" id="UP000030013"/>
    </source>
</evidence>
<dbReference type="Proteomes" id="UP000030013">
    <property type="component" value="Unassembled WGS sequence"/>
</dbReference>
<reference evidence="2 3" key="1">
    <citation type="submission" date="2013-08" db="EMBL/GenBank/DDBJ databases">
        <title>The genome sequence of Knoellia aerolata.</title>
        <authorList>
            <person name="Zhu W."/>
            <person name="Wang G."/>
        </authorList>
    </citation>
    <scope>NUCLEOTIDE SEQUENCE [LARGE SCALE GENOMIC DNA]</scope>
    <source>
        <strain evidence="2 3">DSM 18566</strain>
    </source>
</reference>
<dbReference type="RefSeq" id="WP_035937465.1">
    <property type="nucleotide sequence ID" value="NZ_AVPL01000025.1"/>
</dbReference>
<proteinExistence type="predicted"/>
<dbReference type="STRING" id="1385519.N801_09770"/>
<protein>
    <submittedName>
        <fullName evidence="2">Uncharacterized protein</fullName>
    </submittedName>
</protein>
<accession>A0A0A0JUM0</accession>
<gene>
    <name evidence="2" type="ORF">N801_09770</name>
</gene>
<evidence type="ECO:0000313" key="2">
    <source>
        <dbReference type="EMBL" id="KGN41050.1"/>
    </source>
</evidence>
<keyword evidence="3" id="KW-1185">Reference proteome</keyword>
<feature type="region of interest" description="Disordered" evidence="1">
    <location>
        <begin position="44"/>
        <end position="104"/>
    </location>
</feature>
<feature type="compositionally biased region" description="Acidic residues" evidence="1">
    <location>
        <begin position="76"/>
        <end position="97"/>
    </location>
</feature>
<sequence length="104" mass="11780">MTAYPHRYGDTDRAVERYATACVASATILRNQGLPHQAVDLEEAAERARAQSDRLDQPGQPGRAVDRSIFDRDDLDRDDPDLFDPDLVDHDLFDDDGQVPRWGR</sequence>
<name>A0A0A0JUM0_9MICO</name>
<comment type="caution">
    <text evidence="2">The sequence shown here is derived from an EMBL/GenBank/DDBJ whole genome shotgun (WGS) entry which is preliminary data.</text>
</comment>
<evidence type="ECO:0000256" key="1">
    <source>
        <dbReference type="SAM" id="MobiDB-lite"/>
    </source>
</evidence>
<feature type="compositionally biased region" description="Basic and acidic residues" evidence="1">
    <location>
        <begin position="44"/>
        <end position="56"/>
    </location>
</feature>
<dbReference type="EMBL" id="AVPL01000025">
    <property type="protein sequence ID" value="KGN41050.1"/>
    <property type="molecule type" value="Genomic_DNA"/>
</dbReference>
<feature type="compositionally biased region" description="Basic and acidic residues" evidence="1">
    <location>
        <begin position="64"/>
        <end position="75"/>
    </location>
</feature>